<dbReference type="InterPro" id="IPR038377">
    <property type="entry name" value="Na/Glc_symporter_sf"/>
</dbReference>
<accession>A0A6P5A0E1</accession>
<evidence type="ECO:0000313" key="15">
    <source>
        <dbReference type="Proteomes" id="UP000515135"/>
    </source>
</evidence>
<evidence type="ECO:0000256" key="12">
    <source>
        <dbReference type="ARBA" id="ARBA00023201"/>
    </source>
</evidence>
<evidence type="ECO:0000313" key="16">
    <source>
        <dbReference type="RefSeq" id="XP_019635291.1"/>
    </source>
</evidence>
<proteinExistence type="inferred from homology"/>
<dbReference type="GeneID" id="109478274"/>
<dbReference type="Pfam" id="PF00474">
    <property type="entry name" value="SSF"/>
    <property type="match status" value="1"/>
</dbReference>
<evidence type="ECO:0000256" key="11">
    <source>
        <dbReference type="ARBA" id="ARBA00023180"/>
    </source>
</evidence>
<dbReference type="PROSITE" id="PS50283">
    <property type="entry name" value="NA_SOLUT_SYMP_3"/>
    <property type="match status" value="1"/>
</dbReference>
<evidence type="ECO:0000256" key="7">
    <source>
        <dbReference type="ARBA" id="ARBA00022989"/>
    </source>
</evidence>
<gene>
    <name evidence="16" type="primary">LOC109478274</name>
</gene>
<feature type="transmembrane region" description="Helical" evidence="14">
    <location>
        <begin position="177"/>
        <end position="197"/>
    </location>
</feature>
<feature type="transmembrane region" description="Helical" evidence="14">
    <location>
        <begin position="390"/>
        <end position="407"/>
    </location>
</feature>
<evidence type="ECO:0000256" key="10">
    <source>
        <dbReference type="ARBA" id="ARBA00023136"/>
    </source>
</evidence>
<keyword evidence="12" id="KW-0739">Sodium transport</keyword>
<dbReference type="GO" id="GO:0005886">
    <property type="term" value="C:plasma membrane"/>
    <property type="evidence" value="ECO:0007669"/>
    <property type="project" value="TreeGrafter"/>
</dbReference>
<dbReference type="GO" id="GO:0005307">
    <property type="term" value="F:choline:sodium symporter activity"/>
    <property type="evidence" value="ECO:0007669"/>
    <property type="project" value="TreeGrafter"/>
</dbReference>
<feature type="transmembrane region" description="Helical" evidence="14">
    <location>
        <begin position="217"/>
        <end position="239"/>
    </location>
</feature>
<reference evidence="16" key="1">
    <citation type="submission" date="2025-08" db="UniProtKB">
        <authorList>
            <consortium name="RefSeq"/>
        </authorList>
    </citation>
    <scope>IDENTIFICATION</scope>
    <source>
        <tissue evidence="16">Gonad</tissue>
    </source>
</reference>
<keyword evidence="9" id="KW-0406">Ion transport</keyword>
<feature type="transmembrane region" description="Helical" evidence="14">
    <location>
        <begin position="70"/>
        <end position="91"/>
    </location>
</feature>
<keyword evidence="6" id="KW-0530">Neurotransmitter biosynthesis</keyword>
<dbReference type="Gene3D" id="1.20.1730.10">
    <property type="entry name" value="Sodium/glucose cotransporter"/>
    <property type="match status" value="1"/>
</dbReference>
<keyword evidence="3" id="KW-0813">Transport</keyword>
<comment type="subcellular location">
    <subcellularLocation>
        <location evidence="1">Membrane</location>
        <topology evidence="1">Multi-pass membrane protein</topology>
    </subcellularLocation>
</comment>
<feature type="transmembrane region" description="Helical" evidence="14">
    <location>
        <begin position="37"/>
        <end position="58"/>
    </location>
</feature>
<dbReference type="InterPro" id="IPR052244">
    <property type="entry name" value="Choline_transporter"/>
</dbReference>
<keyword evidence="15" id="KW-1185">Reference proteome</keyword>
<keyword evidence="8" id="KW-0915">Sodium</keyword>
<keyword evidence="5" id="KW-0769">Symport</keyword>
<feature type="transmembrane region" description="Helical" evidence="14">
    <location>
        <begin position="112"/>
        <end position="137"/>
    </location>
</feature>
<dbReference type="RefSeq" id="XP_019635291.1">
    <property type="nucleotide sequence ID" value="XM_019779732.1"/>
</dbReference>
<dbReference type="GO" id="GO:0008292">
    <property type="term" value="P:acetylcholine biosynthetic process"/>
    <property type="evidence" value="ECO:0007669"/>
    <property type="project" value="TreeGrafter"/>
</dbReference>
<keyword evidence="4 14" id="KW-0812">Transmembrane</keyword>
<organism evidence="15 16">
    <name type="scientific">Branchiostoma belcheri</name>
    <name type="common">Amphioxus</name>
    <dbReference type="NCBI Taxonomy" id="7741"/>
    <lineage>
        <taxon>Eukaryota</taxon>
        <taxon>Metazoa</taxon>
        <taxon>Chordata</taxon>
        <taxon>Cephalochordata</taxon>
        <taxon>Leptocardii</taxon>
        <taxon>Amphioxiformes</taxon>
        <taxon>Branchiostomatidae</taxon>
        <taxon>Branchiostoma</taxon>
    </lineage>
</organism>
<comment type="similarity">
    <text evidence="2 13">Belongs to the sodium:solute symporter (SSF) (TC 2.A.21) family.</text>
</comment>
<dbReference type="KEGG" id="bbel:109478274"/>
<feature type="transmembrane region" description="Helical" evidence="14">
    <location>
        <begin position="455"/>
        <end position="476"/>
    </location>
</feature>
<feature type="transmembrane region" description="Helical" evidence="14">
    <location>
        <begin position="414"/>
        <end position="435"/>
    </location>
</feature>
<keyword evidence="10 14" id="KW-0472">Membrane</keyword>
<evidence type="ECO:0000256" key="4">
    <source>
        <dbReference type="ARBA" id="ARBA00022692"/>
    </source>
</evidence>
<dbReference type="AlphaFoldDB" id="A0A6P5A0E1"/>
<feature type="transmembrane region" description="Helical" evidence="14">
    <location>
        <begin position="357"/>
        <end position="384"/>
    </location>
</feature>
<protein>
    <submittedName>
        <fullName evidence="16">High affinity choline transporter 1-like</fullName>
    </submittedName>
</protein>
<feature type="transmembrane region" description="Helical" evidence="14">
    <location>
        <begin position="251"/>
        <end position="277"/>
    </location>
</feature>
<evidence type="ECO:0000256" key="8">
    <source>
        <dbReference type="ARBA" id="ARBA00023053"/>
    </source>
</evidence>
<evidence type="ECO:0000256" key="3">
    <source>
        <dbReference type="ARBA" id="ARBA00022448"/>
    </source>
</evidence>
<evidence type="ECO:0000256" key="9">
    <source>
        <dbReference type="ARBA" id="ARBA00023065"/>
    </source>
</evidence>
<dbReference type="PANTHER" id="PTHR45897:SF4">
    <property type="entry name" value="HIGH-AFFINITY CHOLINE TRANSPORTER 1"/>
    <property type="match status" value="1"/>
</dbReference>
<feature type="transmembrane region" description="Helical" evidence="14">
    <location>
        <begin position="149"/>
        <end position="170"/>
    </location>
</feature>
<keyword evidence="7 14" id="KW-1133">Transmembrane helix</keyword>
<dbReference type="InterPro" id="IPR001734">
    <property type="entry name" value="Na/solute_symporter"/>
</dbReference>
<evidence type="ECO:0000256" key="6">
    <source>
        <dbReference type="ARBA" id="ARBA00022979"/>
    </source>
</evidence>
<sequence>MLGVGVWAGWRGRRRKEGDGGETQPDSEDFMVAGRSFNGVIGTLTMTATFVGGAFINGTAEAVYTAGSGLLWAQAPFGLALSLLIGGVFFAKKLRSAGFTTLFDPFQQKFGRFMCVLLYIPSVLSEIFYSSTILAALGTTLSVILELDLRISILISTAVAVLYTLLGGLYSVAYTDVLQLILIFIGLWLCIPFAMTHRAVASITADTSWLGRWDSRLAAVWVDLTLMMALGSPAIQPYVQRVLAARSAREARLFSVFGCFGCLLLAAPPVLIGAIGASTDWNQTALRVPPLNDTDKIAPLVIQYLTPTAVSVVGLGTVSAAVMSSVDSSILGAASVFGRNIYQGILRPKASEVEVVWLVRFSVVIIGACAALVALTSHTIIGLWYLSSELVYVILLPQVVCVLFVRFSNSYGSLAGFAVGLVLRIAAGEPLLNMAPFVRYPYYSDELGQLFPFRTLAMLASLVSMVIISGMFHVGFQRGVLPSKLDVFHCYRNECDLSASTRDADMTLFSLNYNRSCELDLTSNETTGTENVSNVPD</sequence>
<dbReference type="PANTHER" id="PTHR45897">
    <property type="entry name" value="HIGH-AFFINITY CHOLINE TRANSPORTER 1"/>
    <property type="match status" value="1"/>
</dbReference>
<dbReference type="OrthoDB" id="546820at2759"/>
<evidence type="ECO:0000256" key="14">
    <source>
        <dbReference type="SAM" id="Phobius"/>
    </source>
</evidence>
<evidence type="ECO:0000256" key="2">
    <source>
        <dbReference type="ARBA" id="ARBA00006434"/>
    </source>
</evidence>
<dbReference type="Proteomes" id="UP000515135">
    <property type="component" value="Unplaced"/>
</dbReference>
<dbReference type="CDD" id="cd11474">
    <property type="entry name" value="SLC5sbd_CHT"/>
    <property type="match status" value="1"/>
</dbReference>
<evidence type="ECO:0000256" key="1">
    <source>
        <dbReference type="ARBA" id="ARBA00004141"/>
    </source>
</evidence>
<evidence type="ECO:0000256" key="5">
    <source>
        <dbReference type="ARBA" id="ARBA00022847"/>
    </source>
</evidence>
<keyword evidence="11" id="KW-0325">Glycoprotein</keyword>
<name>A0A6P5A0E1_BRABE</name>
<feature type="transmembrane region" description="Helical" evidence="14">
    <location>
        <begin position="297"/>
        <end position="322"/>
    </location>
</feature>
<evidence type="ECO:0000256" key="13">
    <source>
        <dbReference type="RuleBase" id="RU362091"/>
    </source>
</evidence>